<organism evidence="1 2">
    <name type="scientific">Perca fluviatilis</name>
    <name type="common">European perch</name>
    <dbReference type="NCBI Taxonomy" id="8168"/>
    <lineage>
        <taxon>Eukaryota</taxon>
        <taxon>Metazoa</taxon>
        <taxon>Chordata</taxon>
        <taxon>Craniata</taxon>
        <taxon>Vertebrata</taxon>
        <taxon>Euteleostomi</taxon>
        <taxon>Actinopterygii</taxon>
        <taxon>Neopterygii</taxon>
        <taxon>Teleostei</taxon>
        <taxon>Neoteleostei</taxon>
        <taxon>Acanthomorphata</taxon>
        <taxon>Eupercaria</taxon>
        <taxon>Perciformes</taxon>
        <taxon>Percoidei</taxon>
        <taxon>Percidae</taxon>
        <taxon>Percinae</taxon>
        <taxon>Perca</taxon>
    </lineage>
</organism>
<name>A0A6A5DTV7_PERFL</name>
<accession>A0A6A5DTV7</accession>
<evidence type="ECO:0000313" key="1">
    <source>
        <dbReference type="EMBL" id="KAF1377587.1"/>
    </source>
</evidence>
<protein>
    <submittedName>
        <fullName evidence="1">Uncharacterized protein</fullName>
    </submittedName>
</protein>
<comment type="caution">
    <text evidence="1">The sequence shown here is derived from an EMBL/GenBank/DDBJ whole genome shotgun (WGS) entry which is preliminary data.</text>
</comment>
<sequence>MLHRDSPSFFLFVGVWLIQKVPTWREAGLFTSWSRFHGRISSHTDTSCPKVTIVPGFHSFHILSVTQRLFVALPDLRLGFAFPVPFFFPGTAGASLSSSSLFASSAASAGSESGSSLLPAGSSAGLSRTTETWDVGSSFLMWRLSSWSVLPVLVAEVLTESFEVGSGSAFCWFSVCRVSVMMGWMEFRLVTKPVSSEREFSSVQSVVVSVTGLMLSAARRDSLEDSTAPLF</sequence>
<dbReference type="EMBL" id="VHII01000017">
    <property type="protein sequence ID" value="KAF1377587.1"/>
    <property type="molecule type" value="Genomic_DNA"/>
</dbReference>
<keyword evidence="2" id="KW-1185">Reference proteome</keyword>
<dbReference type="AlphaFoldDB" id="A0A6A5DTV7"/>
<proteinExistence type="predicted"/>
<dbReference type="Proteomes" id="UP000465112">
    <property type="component" value="Chromosome 17"/>
</dbReference>
<evidence type="ECO:0000313" key="2">
    <source>
        <dbReference type="Proteomes" id="UP000465112"/>
    </source>
</evidence>
<reference evidence="1 2" key="1">
    <citation type="submission" date="2019-06" db="EMBL/GenBank/DDBJ databases">
        <title>A chromosome-scale genome assembly of the European perch, Perca fluviatilis.</title>
        <authorList>
            <person name="Roques C."/>
            <person name="Zahm M."/>
            <person name="Cabau C."/>
            <person name="Klopp C."/>
            <person name="Bouchez O."/>
            <person name="Donnadieu C."/>
            <person name="Kuhl H."/>
            <person name="Gislard M."/>
            <person name="Guendouz S."/>
            <person name="Journot L."/>
            <person name="Haffray P."/>
            <person name="Bestin A."/>
            <person name="Morvezen R."/>
            <person name="Feron R."/>
            <person name="Wen M."/>
            <person name="Jouanno E."/>
            <person name="Herpin A."/>
            <person name="Schartl M."/>
            <person name="Postlethwait J."/>
            <person name="Schaerlinger B."/>
            <person name="Chardard D."/>
            <person name="Lecocq T."/>
            <person name="Poncet C."/>
            <person name="Jaffrelo L."/>
            <person name="Lampietro C."/>
            <person name="Guiguen Y."/>
        </authorList>
    </citation>
    <scope>NUCLEOTIDE SEQUENCE [LARGE SCALE GENOMIC DNA]</scope>
    <source>
        <tissue evidence="1">Blood</tissue>
    </source>
</reference>
<gene>
    <name evidence="1" type="ORF">PFLUV_G00202330</name>
</gene>